<dbReference type="InterPro" id="IPR025501">
    <property type="entry name" value="MinD_FleN"/>
</dbReference>
<dbReference type="STRING" id="1385514.N782_19080"/>
<protein>
    <submittedName>
        <fullName evidence="3">Cobyrinic acid ac-diamide synthase</fullName>
    </submittedName>
</protein>
<dbReference type="Proteomes" id="UP000030147">
    <property type="component" value="Unassembled WGS sequence"/>
</dbReference>
<dbReference type="OrthoDB" id="9773088at2"/>
<keyword evidence="1" id="KW-0547">Nucleotide-binding</keyword>
<keyword evidence="2" id="KW-0067">ATP-binding</keyword>
<reference evidence="3 4" key="1">
    <citation type="journal article" date="2015" name="Stand. Genomic Sci.">
        <title>High quality draft genome sequence of the moderately halophilic bacterium Pontibacillus yanchengensis Y32(T) and comparison among Pontibacillus genomes.</title>
        <authorList>
            <person name="Huang J."/>
            <person name="Qiao Z.X."/>
            <person name="Tang J.W."/>
            <person name="Wang G."/>
        </authorList>
    </citation>
    <scope>NUCLEOTIDE SEQUENCE [LARGE SCALE GENOMIC DNA]</scope>
    <source>
        <strain evidence="3 4">Y32</strain>
    </source>
</reference>
<accession>A0A0A2TIU5</accession>
<dbReference type="GO" id="GO:0051782">
    <property type="term" value="P:negative regulation of cell division"/>
    <property type="evidence" value="ECO:0007669"/>
    <property type="project" value="TreeGrafter"/>
</dbReference>
<dbReference type="CDD" id="cd02038">
    <property type="entry name" value="FlhG-like"/>
    <property type="match status" value="1"/>
</dbReference>
<dbReference type="InterPro" id="IPR050625">
    <property type="entry name" value="ParA/MinD_ATPase"/>
</dbReference>
<evidence type="ECO:0000313" key="4">
    <source>
        <dbReference type="Proteomes" id="UP000030147"/>
    </source>
</evidence>
<name>A0A0A2TIU5_9BACI</name>
<evidence type="ECO:0000256" key="1">
    <source>
        <dbReference type="ARBA" id="ARBA00022741"/>
    </source>
</evidence>
<organism evidence="3 4">
    <name type="scientific">Pontibacillus yanchengensis Y32</name>
    <dbReference type="NCBI Taxonomy" id="1385514"/>
    <lineage>
        <taxon>Bacteria</taxon>
        <taxon>Bacillati</taxon>
        <taxon>Bacillota</taxon>
        <taxon>Bacilli</taxon>
        <taxon>Bacillales</taxon>
        <taxon>Bacillaceae</taxon>
        <taxon>Pontibacillus</taxon>
    </lineage>
</organism>
<dbReference type="InterPro" id="IPR033756">
    <property type="entry name" value="YlxH/NBP35"/>
</dbReference>
<sequence length="287" mass="32443">MNDQAYNLRQKLNSIKNHSEAKTIAIASGKGGVGKSNFALNFALSLTKQNKKVLIFDLDIGMGNIDILLGLSPQYSIVDMFEEHLSIYDVIETGPNSLSYIAAGSGLSKLFHLNESKSEYFFSQLQEIIEWYDYIFFDMGAGVTDESLNFILAANECIVVTTPEPTSLTDAYAMIKHISNKQTTLPIYLLVNRAHSQKAGEQTMERLQDVVKQFLNKSIQPLGILPDDRTVTKAVSRQIPFVTYDEHSKVSRMIHNIVDQYVQNTISIEKQTKFPFVSKLKRFMLER</sequence>
<dbReference type="InterPro" id="IPR033875">
    <property type="entry name" value="FlhG"/>
</dbReference>
<dbReference type="InterPro" id="IPR027417">
    <property type="entry name" value="P-loop_NTPase"/>
</dbReference>
<proteinExistence type="predicted"/>
<dbReference type="eggNOG" id="COG0455">
    <property type="taxonomic scope" value="Bacteria"/>
</dbReference>
<comment type="caution">
    <text evidence="3">The sequence shown here is derived from an EMBL/GenBank/DDBJ whole genome shotgun (WGS) entry which is preliminary data.</text>
</comment>
<dbReference type="GO" id="GO:0016887">
    <property type="term" value="F:ATP hydrolysis activity"/>
    <property type="evidence" value="ECO:0007669"/>
    <property type="project" value="TreeGrafter"/>
</dbReference>
<dbReference type="PANTHER" id="PTHR43384">
    <property type="entry name" value="SEPTUM SITE-DETERMINING PROTEIN MIND HOMOLOG, CHLOROPLASTIC-RELATED"/>
    <property type="match status" value="1"/>
</dbReference>
<dbReference type="PIRSF" id="PIRSF003092">
    <property type="entry name" value="MinD"/>
    <property type="match status" value="1"/>
</dbReference>
<dbReference type="RefSeq" id="WP_036816401.1">
    <property type="nucleotide sequence ID" value="NZ_AVBF01000006.1"/>
</dbReference>
<dbReference type="GO" id="GO:0005829">
    <property type="term" value="C:cytosol"/>
    <property type="evidence" value="ECO:0007669"/>
    <property type="project" value="TreeGrafter"/>
</dbReference>
<dbReference type="GO" id="GO:0009898">
    <property type="term" value="C:cytoplasmic side of plasma membrane"/>
    <property type="evidence" value="ECO:0007669"/>
    <property type="project" value="TreeGrafter"/>
</dbReference>
<evidence type="ECO:0000256" key="2">
    <source>
        <dbReference type="ARBA" id="ARBA00022840"/>
    </source>
</evidence>
<gene>
    <name evidence="3" type="ORF">N782_19080</name>
</gene>
<evidence type="ECO:0000313" key="3">
    <source>
        <dbReference type="EMBL" id="KGP74006.1"/>
    </source>
</evidence>
<dbReference type="EMBL" id="AVBF01000006">
    <property type="protein sequence ID" value="KGP74006.1"/>
    <property type="molecule type" value="Genomic_DNA"/>
</dbReference>
<dbReference type="SUPFAM" id="SSF52540">
    <property type="entry name" value="P-loop containing nucleoside triphosphate hydrolases"/>
    <property type="match status" value="1"/>
</dbReference>
<dbReference type="Gene3D" id="3.40.50.300">
    <property type="entry name" value="P-loop containing nucleotide triphosphate hydrolases"/>
    <property type="match status" value="1"/>
</dbReference>
<dbReference type="AlphaFoldDB" id="A0A0A2TIU5"/>
<dbReference type="GO" id="GO:0005524">
    <property type="term" value="F:ATP binding"/>
    <property type="evidence" value="ECO:0007669"/>
    <property type="project" value="UniProtKB-KW"/>
</dbReference>
<dbReference type="Pfam" id="PF10609">
    <property type="entry name" value="ParA"/>
    <property type="match status" value="1"/>
</dbReference>
<keyword evidence="4" id="KW-1185">Reference proteome</keyword>
<dbReference type="PANTHER" id="PTHR43384:SF4">
    <property type="entry name" value="CELLULOSE BIOSYNTHESIS PROTEIN BCSQ-RELATED"/>
    <property type="match status" value="1"/>
</dbReference>